<proteinExistence type="predicted"/>
<dbReference type="GeneID" id="66108713"/>
<reference evidence="1" key="1">
    <citation type="submission" date="2020-11" db="EMBL/GenBank/DDBJ databases">
        <title>Adaptations for nitrogen fixation in a non-lichenized fungal sporocarp promotes dispersal by wood-feeding termites.</title>
        <authorList>
            <consortium name="DOE Joint Genome Institute"/>
            <person name="Koch R.A."/>
            <person name="Yoon G."/>
            <person name="Arayal U."/>
            <person name="Lail K."/>
            <person name="Amirebrahimi M."/>
            <person name="Labutti K."/>
            <person name="Lipzen A."/>
            <person name="Riley R."/>
            <person name="Barry K."/>
            <person name="Henrissat B."/>
            <person name="Grigoriev I.V."/>
            <person name="Herr J.R."/>
            <person name="Aime M.C."/>
        </authorList>
    </citation>
    <scope>NUCLEOTIDE SEQUENCE</scope>
    <source>
        <strain evidence="1">MCA 3950</strain>
    </source>
</reference>
<accession>A0A9P8ARV9</accession>
<dbReference type="AlphaFoldDB" id="A0A9P8ARV9"/>
<dbReference type="RefSeq" id="XP_043039124.1">
    <property type="nucleotide sequence ID" value="XM_043186416.1"/>
</dbReference>
<dbReference type="OrthoDB" id="3357985at2759"/>
<dbReference type="Proteomes" id="UP000812287">
    <property type="component" value="Unassembled WGS sequence"/>
</dbReference>
<sequence>MAEDGQTIGTILRFCYPTKDLSFKDISVLYHVLVTMARKYLTQDVALRTRSELRKFCDSGTEPLRSLRLLYAIEARGSRGCRCGTPKTSTDTGR</sequence>
<organism evidence="1 2">
    <name type="scientific">Guyanagaster necrorhizus</name>
    <dbReference type="NCBI Taxonomy" id="856835"/>
    <lineage>
        <taxon>Eukaryota</taxon>
        <taxon>Fungi</taxon>
        <taxon>Dikarya</taxon>
        <taxon>Basidiomycota</taxon>
        <taxon>Agaricomycotina</taxon>
        <taxon>Agaricomycetes</taxon>
        <taxon>Agaricomycetidae</taxon>
        <taxon>Agaricales</taxon>
        <taxon>Marasmiineae</taxon>
        <taxon>Physalacriaceae</taxon>
        <taxon>Guyanagaster</taxon>
    </lineage>
</organism>
<comment type="caution">
    <text evidence="1">The sequence shown here is derived from an EMBL/GenBank/DDBJ whole genome shotgun (WGS) entry which is preliminary data.</text>
</comment>
<evidence type="ECO:0000313" key="2">
    <source>
        <dbReference type="Proteomes" id="UP000812287"/>
    </source>
</evidence>
<protein>
    <submittedName>
        <fullName evidence="1">Uncharacterized protein</fullName>
    </submittedName>
</protein>
<keyword evidence="2" id="KW-1185">Reference proteome</keyword>
<dbReference type="EMBL" id="MU250536">
    <property type="protein sequence ID" value="KAG7445624.1"/>
    <property type="molecule type" value="Genomic_DNA"/>
</dbReference>
<evidence type="ECO:0000313" key="1">
    <source>
        <dbReference type="EMBL" id="KAG7445624.1"/>
    </source>
</evidence>
<gene>
    <name evidence="1" type="ORF">BT62DRAFT_932781</name>
</gene>
<name>A0A9P8ARV9_9AGAR</name>